<dbReference type="PROSITE" id="PS50056">
    <property type="entry name" value="TYR_PHOSPHATASE_2"/>
    <property type="match status" value="1"/>
</dbReference>
<dbReference type="RefSeq" id="WP_125556709.1">
    <property type="nucleotide sequence ID" value="NZ_RBVX01000014.1"/>
</dbReference>
<dbReference type="InterPro" id="IPR001763">
    <property type="entry name" value="Rhodanese-like_dom"/>
</dbReference>
<proteinExistence type="predicted"/>
<dbReference type="Proteomes" id="UP000275076">
    <property type="component" value="Unassembled WGS sequence"/>
</dbReference>
<dbReference type="PANTHER" id="PTHR30401:SF0">
    <property type="entry name" value="TRNA 2-SELENOURIDINE SYNTHASE"/>
    <property type="match status" value="1"/>
</dbReference>
<evidence type="ECO:0000313" key="4">
    <source>
        <dbReference type="EMBL" id="RSL32496.1"/>
    </source>
</evidence>
<dbReference type="Pfam" id="PF00581">
    <property type="entry name" value="Rhodanese"/>
    <property type="match status" value="1"/>
</dbReference>
<dbReference type="NCBIfam" id="TIGR03167">
    <property type="entry name" value="tRNA_sel_U_synt"/>
    <property type="match status" value="1"/>
</dbReference>
<protein>
    <submittedName>
        <fullName evidence="4">tRNA 2-selenouridine(34) synthase MnmH</fullName>
    </submittedName>
</protein>
<dbReference type="GO" id="GO:0002098">
    <property type="term" value="P:tRNA wobble uridine modification"/>
    <property type="evidence" value="ECO:0007669"/>
    <property type="project" value="InterPro"/>
</dbReference>
<dbReference type="Pfam" id="PF26341">
    <property type="entry name" value="AAA_SelU"/>
    <property type="match status" value="1"/>
</dbReference>
<dbReference type="InterPro" id="IPR036873">
    <property type="entry name" value="Rhodanese-like_dom_sf"/>
</dbReference>
<reference evidence="4 5" key="1">
    <citation type="submission" date="2018-10" db="EMBL/GenBank/DDBJ databases">
        <title>Draft genome sequence of Bacillus salarius IM0101, isolated from a hypersaline soil in Inner Mongolia, China.</title>
        <authorList>
            <person name="Yamprayoonswat W."/>
            <person name="Boonvisut S."/>
            <person name="Jumpathong W."/>
            <person name="Sittihan S."/>
            <person name="Ruangsuj P."/>
            <person name="Wanthongcharoen S."/>
            <person name="Thongpramul N."/>
            <person name="Pimmason S."/>
            <person name="Yu B."/>
            <person name="Yasawong M."/>
        </authorList>
    </citation>
    <scope>NUCLEOTIDE SEQUENCE [LARGE SCALE GENOMIC DNA]</scope>
    <source>
        <strain evidence="4 5">IM0101</strain>
    </source>
</reference>
<keyword evidence="5" id="KW-1185">Reference proteome</keyword>
<accession>A0A3R9QKP2</accession>
<dbReference type="OrthoDB" id="9808735at2"/>
<organism evidence="4 5">
    <name type="scientific">Salibacterium salarium</name>
    <dbReference type="NCBI Taxonomy" id="284579"/>
    <lineage>
        <taxon>Bacteria</taxon>
        <taxon>Bacillati</taxon>
        <taxon>Bacillota</taxon>
        <taxon>Bacilli</taxon>
        <taxon>Bacillales</taxon>
        <taxon>Bacillaceae</taxon>
    </lineage>
</organism>
<keyword evidence="1" id="KW-0711">Selenium</keyword>
<dbReference type="AlphaFoldDB" id="A0A3R9QKP2"/>
<dbReference type="Gene3D" id="3.40.250.10">
    <property type="entry name" value="Rhodanese-like domain"/>
    <property type="match status" value="1"/>
</dbReference>
<dbReference type="SUPFAM" id="SSF52821">
    <property type="entry name" value="Rhodanese/Cell cycle control phosphatase"/>
    <property type="match status" value="1"/>
</dbReference>
<gene>
    <name evidence="4" type="primary">mnmH</name>
    <name evidence="4" type="ORF">D7Z54_15190</name>
</gene>
<dbReference type="GO" id="GO:0043828">
    <property type="term" value="F:tRNA 2-selenouridine synthase activity"/>
    <property type="evidence" value="ECO:0007669"/>
    <property type="project" value="InterPro"/>
</dbReference>
<feature type="domain" description="Rhodanese" evidence="3">
    <location>
        <begin position="2"/>
        <end position="126"/>
    </location>
</feature>
<evidence type="ECO:0000259" key="2">
    <source>
        <dbReference type="PROSITE" id="PS50056"/>
    </source>
</evidence>
<dbReference type="SMART" id="SM00450">
    <property type="entry name" value="RHOD"/>
    <property type="match status" value="1"/>
</dbReference>
<dbReference type="PANTHER" id="PTHR30401">
    <property type="entry name" value="TRNA 2-SELENOURIDINE SYNTHASE"/>
    <property type="match status" value="1"/>
</dbReference>
<evidence type="ECO:0000256" key="1">
    <source>
        <dbReference type="ARBA" id="ARBA00023266"/>
    </source>
</evidence>
<dbReference type="NCBIfam" id="NF008750">
    <property type="entry name" value="PRK11784.1-2"/>
    <property type="match status" value="1"/>
</dbReference>
<dbReference type="InterPro" id="IPR017582">
    <property type="entry name" value="SelU"/>
</dbReference>
<evidence type="ECO:0000313" key="5">
    <source>
        <dbReference type="Proteomes" id="UP000275076"/>
    </source>
</evidence>
<feature type="domain" description="Tyrosine specific protein phosphatases" evidence="2">
    <location>
        <begin position="64"/>
        <end position="132"/>
    </location>
</feature>
<evidence type="ECO:0000259" key="3">
    <source>
        <dbReference type="PROSITE" id="PS50206"/>
    </source>
</evidence>
<dbReference type="InterPro" id="IPR000387">
    <property type="entry name" value="Tyr_Pase_dom"/>
</dbReference>
<dbReference type="PROSITE" id="PS50206">
    <property type="entry name" value="RHODANESE_3"/>
    <property type="match status" value="1"/>
</dbReference>
<comment type="caution">
    <text evidence="4">The sequence shown here is derived from an EMBL/GenBank/DDBJ whole genome shotgun (WGS) entry which is preliminary data.</text>
</comment>
<name>A0A3R9QKP2_9BACI</name>
<dbReference type="EMBL" id="RBVX01000014">
    <property type="protein sequence ID" value="RSL32496.1"/>
    <property type="molecule type" value="Genomic_DNA"/>
</dbReference>
<sequence>MILKDKQFVDVRSPAEFEEYALPGAVNIPLFSNEERADIGTTYKKSGKETAIQEGLKIVGPKLSDHYKKMKELKRETEGKELVVYCWRGGMRSGSFVSTMQMLGIDCEQLPGGIRSIRKKIEYTFEHEAHYPKKYIVLSGGTGTAKTLMLEKLQLEGYPVIDLEGLANHRGSAFGQIGMQRKSQKQFELDLWQRIMELKNSSYIIIEGESRRIGDIFLPDFITEGKGNGRRLEVSLPIEQRLSVISDTYHPWEHHEDIKSAIERIKNKLTSNVYEKIIRSLERKDYRDVILLLLYHYYDPRYNHAFQKYEDTPLLIDADNIHENFRKIRNYLHYTIEGATLTPKG</sequence>
<dbReference type="InterPro" id="IPR058840">
    <property type="entry name" value="AAA_SelU"/>
</dbReference>